<dbReference type="PIRSF" id="PIRSF006060">
    <property type="entry name" value="AA_transporter"/>
    <property type="match status" value="1"/>
</dbReference>
<evidence type="ECO:0000256" key="6">
    <source>
        <dbReference type="SAM" id="Phobius"/>
    </source>
</evidence>
<feature type="transmembrane region" description="Helical" evidence="6">
    <location>
        <begin position="129"/>
        <end position="152"/>
    </location>
</feature>
<reference evidence="8" key="2">
    <citation type="submission" date="2021-08" db="EMBL/GenBank/DDBJ databases">
        <authorList>
            <person name="Gostincar C."/>
            <person name="Sun X."/>
            <person name="Song Z."/>
            <person name="Gunde-Cimerman N."/>
        </authorList>
    </citation>
    <scope>NUCLEOTIDE SEQUENCE</scope>
    <source>
        <strain evidence="8">EXF-8016</strain>
    </source>
</reference>
<feature type="transmembrane region" description="Helical" evidence="6">
    <location>
        <begin position="414"/>
        <end position="441"/>
    </location>
</feature>
<feature type="transmembrane region" description="Helical" evidence="6">
    <location>
        <begin position="158"/>
        <end position="179"/>
    </location>
</feature>
<feature type="region of interest" description="Disordered" evidence="5">
    <location>
        <begin position="1"/>
        <end position="28"/>
    </location>
</feature>
<feature type="transmembrane region" description="Helical" evidence="6">
    <location>
        <begin position="490"/>
        <end position="509"/>
    </location>
</feature>
<dbReference type="InterPro" id="IPR004841">
    <property type="entry name" value="AA-permease/SLC12A_dom"/>
</dbReference>
<dbReference type="GO" id="GO:0015171">
    <property type="term" value="F:amino acid transmembrane transporter activity"/>
    <property type="evidence" value="ECO:0007669"/>
    <property type="project" value="TreeGrafter"/>
</dbReference>
<feature type="transmembrane region" description="Helical" evidence="6">
    <location>
        <begin position="380"/>
        <end position="402"/>
    </location>
</feature>
<reference evidence="8" key="1">
    <citation type="journal article" date="2021" name="J Fungi (Basel)">
        <title>Virulence traits and population genomics of the black yeast Aureobasidium melanogenum.</title>
        <authorList>
            <person name="Cernosa A."/>
            <person name="Sun X."/>
            <person name="Gostincar C."/>
            <person name="Fang C."/>
            <person name="Gunde-Cimerman N."/>
            <person name="Song Z."/>
        </authorList>
    </citation>
    <scope>NUCLEOTIDE SEQUENCE</scope>
    <source>
        <strain evidence="8">EXF-8016</strain>
    </source>
</reference>
<feature type="transmembrane region" description="Helical" evidence="6">
    <location>
        <begin position="462"/>
        <end position="484"/>
    </location>
</feature>
<keyword evidence="3 6" id="KW-1133">Transmembrane helix</keyword>
<feature type="transmembrane region" description="Helical" evidence="6">
    <location>
        <begin position="77"/>
        <end position="96"/>
    </location>
</feature>
<feature type="transmembrane region" description="Helical" evidence="6">
    <location>
        <begin position="239"/>
        <end position="259"/>
    </location>
</feature>
<comment type="caution">
    <text evidence="8">The sequence shown here is derived from an EMBL/GenBank/DDBJ whole genome shotgun (WGS) entry which is preliminary data.</text>
</comment>
<evidence type="ECO:0000256" key="4">
    <source>
        <dbReference type="ARBA" id="ARBA00023136"/>
    </source>
</evidence>
<keyword evidence="4 6" id="KW-0472">Membrane</keyword>
<feature type="transmembrane region" description="Helical" evidence="6">
    <location>
        <begin position="51"/>
        <end position="71"/>
    </location>
</feature>
<organism evidence="8 9">
    <name type="scientific">Aureobasidium melanogenum</name>
    <name type="common">Aureobasidium pullulans var. melanogenum</name>
    <dbReference type="NCBI Taxonomy" id="46634"/>
    <lineage>
        <taxon>Eukaryota</taxon>
        <taxon>Fungi</taxon>
        <taxon>Dikarya</taxon>
        <taxon>Ascomycota</taxon>
        <taxon>Pezizomycotina</taxon>
        <taxon>Dothideomycetes</taxon>
        <taxon>Dothideomycetidae</taxon>
        <taxon>Dothideales</taxon>
        <taxon>Saccotheciaceae</taxon>
        <taxon>Aureobasidium</taxon>
    </lineage>
</organism>
<evidence type="ECO:0000256" key="1">
    <source>
        <dbReference type="ARBA" id="ARBA00004141"/>
    </source>
</evidence>
<keyword evidence="2 6" id="KW-0812">Transmembrane</keyword>
<feature type="domain" description="Amino acid permease/ SLC12A" evidence="7">
    <location>
        <begin position="49"/>
        <end position="515"/>
    </location>
</feature>
<feature type="transmembrane region" description="Helical" evidence="6">
    <location>
        <begin position="191"/>
        <end position="208"/>
    </location>
</feature>
<evidence type="ECO:0000313" key="8">
    <source>
        <dbReference type="EMBL" id="KAH0209978.1"/>
    </source>
</evidence>
<feature type="transmembrane region" description="Helical" evidence="6">
    <location>
        <begin position="280"/>
        <end position="301"/>
    </location>
</feature>
<dbReference type="Proteomes" id="UP000767238">
    <property type="component" value="Unassembled WGS sequence"/>
</dbReference>
<feature type="transmembrane region" description="Helical" evidence="6">
    <location>
        <begin position="339"/>
        <end position="359"/>
    </location>
</feature>
<dbReference type="PANTHER" id="PTHR43341:SF6">
    <property type="entry name" value="AMINO ACID TRANSPORTER (EUROFUNG)"/>
    <property type="match status" value="1"/>
</dbReference>
<feature type="non-terminal residue" evidence="8">
    <location>
        <position position="572"/>
    </location>
</feature>
<dbReference type="OrthoDB" id="10062876at2759"/>
<evidence type="ECO:0000256" key="3">
    <source>
        <dbReference type="ARBA" id="ARBA00022989"/>
    </source>
</evidence>
<dbReference type="EMBL" id="JAHFYH010000194">
    <property type="protein sequence ID" value="KAH0209978.1"/>
    <property type="molecule type" value="Genomic_DNA"/>
</dbReference>
<accession>A0A9P8G6K7</accession>
<evidence type="ECO:0000259" key="7">
    <source>
        <dbReference type="Pfam" id="PF00324"/>
    </source>
</evidence>
<evidence type="ECO:0000256" key="2">
    <source>
        <dbReference type="ARBA" id="ARBA00022692"/>
    </source>
</evidence>
<dbReference type="Pfam" id="PF00324">
    <property type="entry name" value="AA_permease"/>
    <property type="match status" value="1"/>
</dbReference>
<dbReference type="InterPro" id="IPR050524">
    <property type="entry name" value="APC_YAT"/>
</dbReference>
<name>A0A9P8G6K7_AURME</name>
<dbReference type="Gene3D" id="1.20.1740.10">
    <property type="entry name" value="Amino acid/polyamine transporter I"/>
    <property type="match status" value="1"/>
</dbReference>
<gene>
    <name evidence="8" type="ORF">KCV03_g10195</name>
</gene>
<dbReference type="PANTHER" id="PTHR43341">
    <property type="entry name" value="AMINO ACID PERMEASE"/>
    <property type="match status" value="1"/>
</dbReference>
<dbReference type="GO" id="GO:0016020">
    <property type="term" value="C:membrane"/>
    <property type="evidence" value="ECO:0007669"/>
    <property type="project" value="UniProtKB-SubCell"/>
</dbReference>
<protein>
    <submittedName>
        <fullName evidence="8">Amino acid permease</fullName>
    </submittedName>
</protein>
<sequence length="572" mass="63109">MPLWDKDEKTTDVVSHSQPADASRRNSTEEGIIYDTSNHLHRRLGNRQIQLIAIGGSIGTALFISIGGGLARGGPGSLLLAYLIYSCFIGLINNCIAEMTILYPVEGGFIRIAGHFVDEAFGFMASINFVVYELLCIPFEITALTTVLSFWSDDIPSWSVPLACIVLYGLLNILAVKAYGETEFWLSGGKVILIFILFGFTFVTMVGGNPQHEAYGFRNWDIAGAPFAVHRSLGTLGRFEGFCSALWSACFCIVGPEYISMVAAEAQRPRTYIKTAFKTVYWRFALFFVGGALTTGIVVAYNDPVLVGIISGTSDGAGTANASPYVIAMKNMSITGLPHLVNALLCTSIFSAGNTYTYCATRTLHGMALQGQMPKLFRKTTTSGIPVYCFALVMLFPFLSFLQVSNGSNIVLGWLTNLITGGGVITYIVMSTTYVFFYRALKAQGVDRKTLPYCGWFQPYSAYIGLAWMIMIITCYGYSSFAPWSVNSFFIYYTMPFLAIVTFTSWKVIKKTSFKRAMTTDLVWERPLIDAYEATLLEPADTFWNEMLGPLGNRGKRNDSKYTSSGNHSEME</sequence>
<comment type="subcellular location">
    <subcellularLocation>
        <location evidence="1">Membrane</location>
        <topology evidence="1">Multi-pass membrane protein</topology>
    </subcellularLocation>
</comment>
<feature type="compositionally biased region" description="Basic and acidic residues" evidence="5">
    <location>
        <begin position="1"/>
        <end position="11"/>
    </location>
</feature>
<evidence type="ECO:0000313" key="9">
    <source>
        <dbReference type="Proteomes" id="UP000767238"/>
    </source>
</evidence>
<evidence type="ECO:0000256" key="5">
    <source>
        <dbReference type="SAM" id="MobiDB-lite"/>
    </source>
</evidence>
<dbReference type="AlphaFoldDB" id="A0A9P8G6K7"/>
<proteinExistence type="predicted"/>